<feature type="transmembrane region" description="Helical" evidence="6">
    <location>
        <begin position="80"/>
        <end position="97"/>
    </location>
</feature>
<keyword evidence="5 6" id="KW-0472">Membrane</keyword>
<comment type="similarity">
    <text evidence="6">Belongs to the binding-protein-dependent transport system permease family.</text>
</comment>
<dbReference type="PROSITE" id="PS50928">
    <property type="entry name" value="ABC_TM1"/>
    <property type="match status" value="1"/>
</dbReference>
<proteinExistence type="inferred from homology"/>
<dbReference type="InterPro" id="IPR051204">
    <property type="entry name" value="ABC_transp_perm/SBD"/>
</dbReference>
<dbReference type="RefSeq" id="WP_306979668.1">
    <property type="nucleotide sequence ID" value="NZ_JAUSUA010000001.1"/>
</dbReference>
<comment type="caution">
    <text evidence="8">The sequence shown here is derived from an EMBL/GenBank/DDBJ whole genome shotgun (WGS) entry which is preliminary data.</text>
</comment>
<comment type="subcellular location">
    <subcellularLocation>
        <location evidence="6">Cell membrane</location>
        <topology evidence="6">Multi-pass membrane protein</topology>
    </subcellularLocation>
    <subcellularLocation>
        <location evidence="1">Membrane</location>
        <topology evidence="1">Multi-pass membrane protein</topology>
    </subcellularLocation>
</comment>
<keyword evidence="9" id="KW-1185">Reference proteome</keyword>
<name>A0ABT9YD23_9BACI</name>
<reference evidence="8 9" key="1">
    <citation type="submission" date="2023-07" db="EMBL/GenBank/DDBJ databases">
        <title>Genomic Encyclopedia of Type Strains, Phase IV (KMG-IV): sequencing the most valuable type-strain genomes for metagenomic binning, comparative biology and taxonomic classification.</title>
        <authorList>
            <person name="Goeker M."/>
        </authorList>
    </citation>
    <scope>NUCLEOTIDE SEQUENCE [LARGE SCALE GENOMIC DNA]</scope>
    <source>
        <strain evidence="8 9">DSM 19154</strain>
    </source>
</reference>
<dbReference type="Pfam" id="PF00528">
    <property type="entry name" value="BPD_transp_1"/>
    <property type="match status" value="1"/>
</dbReference>
<feature type="domain" description="ABC transmembrane type-1" evidence="7">
    <location>
        <begin position="19"/>
        <end position="198"/>
    </location>
</feature>
<keyword evidence="3 6" id="KW-0812">Transmembrane</keyword>
<dbReference type="InterPro" id="IPR035906">
    <property type="entry name" value="MetI-like_sf"/>
</dbReference>
<dbReference type="Proteomes" id="UP001225034">
    <property type="component" value="Unassembled WGS sequence"/>
</dbReference>
<feature type="transmembrane region" description="Helical" evidence="6">
    <location>
        <begin position="177"/>
        <end position="198"/>
    </location>
</feature>
<evidence type="ECO:0000256" key="3">
    <source>
        <dbReference type="ARBA" id="ARBA00022692"/>
    </source>
</evidence>
<organism evidence="8 9">
    <name type="scientific">Alkalicoccobacillus murimartini</name>
    <dbReference type="NCBI Taxonomy" id="171685"/>
    <lineage>
        <taxon>Bacteria</taxon>
        <taxon>Bacillati</taxon>
        <taxon>Bacillota</taxon>
        <taxon>Bacilli</taxon>
        <taxon>Bacillales</taxon>
        <taxon>Bacillaceae</taxon>
        <taxon>Alkalicoccobacillus</taxon>
    </lineage>
</organism>
<accession>A0ABT9YD23</accession>
<dbReference type="SUPFAM" id="SSF161098">
    <property type="entry name" value="MetI-like"/>
    <property type="match status" value="1"/>
</dbReference>
<dbReference type="PANTHER" id="PTHR30177">
    <property type="entry name" value="GLYCINE BETAINE/L-PROLINE TRANSPORT SYSTEM PERMEASE PROTEIN PROW"/>
    <property type="match status" value="1"/>
</dbReference>
<evidence type="ECO:0000256" key="6">
    <source>
        <dbReference type="RuleBase" id="RU363032"/>
    </source>
</evidence>
<dbReference type="EMBL" id="JAUSUA010000001">
    <property type="protein sequence ID" value="MDQ0205761.1"/>
    <property type="molecule type" value="Genomic_DNA"/>
</dbReference>
<evidence type="ECO:0000313" key="9">
    <source>
        <dbReference type="Proteomes" id="UP001225034"/>
    </source>
</evidence>
<dbReference type="PANTHER" id="PTHR30177:SF28">
    <property type="entry name" value="CHOLINE TRANSPORT SYSTEM PERMEASE PROTEIN OPUBB"/>
    <property type="match status" value="1"/>
</dbReference>
<feature type="transmembrane region" description="Helical" evidence="6">
    <location>
        <begin position="147"/>
        <end position="165"/>
    </location>
</feature>
<sequence>MNAVTEFLQANGSELLLKTWEHIYISYLAVILGIIVAIPLGIALTRVPRVAQWVIGIVSVMQTIPSLAILAFFIPFLGIGTVPAVLALFIYSVLPILRNTYTSVKDVDDSLIEAGRGMGMTTWERIKGIELPLASPVIMAGIRVSSVYLIGWAALASFIGAGGLGDFIFSGLNLYDAAFIIGGAIPVTILALLTDIIFGRIEKLVTPKGIRDSEKTA</sequence>
<keyword evidence="2 6" id="KW-0813">Transport</keyword>
<protein>
    <submittedName>
        <fullName evidence="8">Osmoprotectant transport system permease protein</fullName>
    </submittedName>
</protein>
<gene>
    <name evidence="8" type="ORF">J2S05_000535</name>
</gene>
<evidence type="ECO:0000313" key="8">
    <source>
        <dbReference type="EMBL" id="MDQ0205761.1"/>
    </source>
</evidence>
<evidence type="ECO:0000256" key="5">
    <source>
        <dbReference type="ARBA" id="ARBA00023136"/>
    </source>
</evidence>
<evidence type="ECO:0000256" key="4">
    <source>
        <dbReference type="ARBA" id="ARBA00022989"/>
    </source>
</evidence>
<evidence type="ECO:0000259" key="7">
    <source>
        <dbReference type="PROSITE" id="PS50928"/>
    </source>
</evidence>
<dbReference type="Gene3D" id="1.10.3720.10">
    <property type="entry name" value="MetI-like"/>
    <property type="match status" value="1"/>
</dbReference>
<feature type="transmembrane region" description="Helical" evidence="6">
    <location>
        <begin position="51"/>
        <end position="74"/>
    </location>
</feature>
<dbReference type="CDD" id="cd06261">
    <property type="entry name" value="TM_PBP2"/>
    <property type="match status" value="1"/>
</dbReference>
<keyword evidence="4 6" id="KW-1133">Transmembrane helix</keyword>
<feature type="transmembrane region" description="Helical" evidence="6">
    <location>
        <begin position="23"/>
        <end position="44"/>
    </location>
</feature>
<evidence type="ECO:0000256" key="1">
    <source>
        <dbReference type="ARBA" id="ARBA00004141"/>
    </source>
</evidence>
<dbReference type="InterPro" id="IPR000515">
    <property type="entry name" value="MetI-like"/>
</dbReference>
<evidence type="ECO:0000256" key="2">
    <source>
        <dbReference type="ARBA" id="ARBA00022448"/>
    </source>
</evidence>